<accession>A0A703UZZ2</accession>
<reference evidence="1" key="1">
    <citation type="journal article" date="2018" name="Genome Biol.">
        <title>SKESA: strategic k-mer extension for scrupulous assemblies.</title>
        <authorList>
            <person name="Souvorov A."/>
            <person name="Agarwala R."/>
            <person name="Lipman D.J."/>
        </authorList>
    </citation>
    <scope>NUCLEOTIDE SEQUENCE</scope>
    <source>
        <strain evidence="1">Salmonella_Enteritidis_72-17</strain>
    </source>
</reference>
<organism evidence="1">
    <name type="scientific">Salmonella enterica</name>
    <name type="common">Salmonella choleraesuis</name>
    <dbReference type="NCBI Taxonomy" id="28901"/>
    <lineage>
        <taxon>Bacteria</taxon>
        <taxon>Pseudomonadati</taxon>
        <taxon>Pseudomonadota</taxon>
        <taxon>Gammaproteobacteria</taxon>
        <taxon>Enterobacterales</taxon>
        <taxon>Enterobacteriaceae</taxon>
        <taxon>Salmonella</taxon>
    </lineage>
</organism>
<proteinExistence type="predicted"/>
<name>A0A703UZZ2_SALER</name>
<protein>
    <submittedName>
        <fullName evidence="1">Sensor histidine kinase</fullName>
    </submittedName>
</protein>
<comment type="caution">
    <text evidence="1">The sequence shown here is derived from an EMBL/GenBank/DDBJ whole genome shotgun (WGS) entry which is preliminary data.</text>
</comment>
<sequence>RLVRYGRGDISIRNQTAPDGLSGTVVTIHFLHENGGRDGDNSSTG</sequence>
<dbReference type="EMBL" id="DAAMQN010000121">
    <property type="protein sequence ID" value="HAC7760287.1"/>
    <property type="molecule type" value="Genomic_DNA"/>
</dbReference>
<keyword evidence="1" id="KW-0808">Transferase</keyword>
<reference evidence="1" key="2">
    <citation type="submission" date="2018-07" db="EMBL/GenBank/DDBJ databases">
        <authorList>
            <consortium name="NCBI Pathogen Detection Project"/>
        </authorList>
    </citation>
    <scope>NUCLEOTIDE SEQUENCE</scope>
    <source>
        <strain evidence="1">Salmonella_Enteritidis_72-17</strain>
    </source>
</reference>
<evidence type="ECO:0000313" key="1">
    <source>
        <dbReference type="EMBL" id="HAC7760287.1"/>
    </source>
</evidence>
<keyword evidence="1" id="KW-0418">Kinase</keyword>
<dbReference type="GO" id="GO:0016301">
    <property type="term" value="F:kinase activity"/>
    <property type="evidence" value="ECO:0007669"/>
    <property type="project" value="UniProtKB-KW"/>
</dbReference>
<gene>
    <name evidence="1" type="ORF">G0E43_17530</name>
</gene>
<feature type="non-terminal residue" evidence="1">
    <location>
        <position position="1"/>
    </location>
</feature>
<dbReference type="AlphaFoldDB" id="A0A703UZZ2"/>